<dbReference type="Proteomes" id="UP000660024">
    <property type="component" value="Unassembled WGS sequence"/>
</dbReference>
<protein>
    <recommendedName>
        <fullName evidence="11">DNA polymerase III subunit gamma/tau</fullName>
        <ecNumber evidence="11">2.7.7.7</ecNumber>
    </recommendedName>
</protein>
<dbReference type="PANTHER" id="PTHR11669">
    <property type="entry name" value="REPLICATION FACTOR C / DNA POLYMERASE III GAMMA-TAU SUBUNIT"/>
    <property type="match status" value="1"/>
</dbReference>
<evidence type="ECO:0000256" key="9">
    <source>
        <dbReference type="ARBA" id="ARBA00022932"/>
    </source>
</evidence>
<evidence type="ECO:0000256" key="12">
    <source>
        <dbReference type="SAM" id="MobiDB-lite"/>
    </source>
</evidence>
<dbReference type="InterPro" id="IPR008921">
    <property type="entry name" value="DNA_pol3_clamp-load_cplx_C"/>
</dbReference>
<dbReference type="PANTHER" id="PTHR11669:SF0">
    <property type="entry name" value="PROTEIN STICHEL-LIKE 2"/>
    <property type="match status" value="1"/>
</dbReference>
<feature type="domain" description="AAA+ ATPase" evidence="13">
    <location>
        <begin position="38"/>
        <end position="181"/>
    </location>
</feature>
<evidence type="ECO:0000256" key="2">
    <source>
        <dbReference type="ARBA" id="ARBA00022679"/>
    </source>
</evidence>
<evidence type="ECO:0000256" key="7">
    <source>
        <dbReference type="ARBA" id="ARBA00022833"/>
    </source>
</evidence>
<dbReference type="SUPFAM" id="SSF52540">
    <property type="entry name" value="P-loop containing nucleoside triphosphate hydrolases"/>
    <property type="match status" value="1"/>
</dbReference>
<evidence type="ECO:0000259" key="13">
    <source>
        <dbReference type="SMART" id="SM00382"/>
    </source>
</evidence>
<keyword evidence="7" id="KW-0862">Zinc</keyword>
<dbReference type="EMBL" id="JAEHFY010000012">
    <property type="protein sequence ID" value="MBK0383245.1"/>
    <property type="molecule type" value="Genomic_DNA"/>
</dbReference>
<organism evidence="14 15">
    <name type="scientific">Pedobacter segetis</name>
    <dbReference type="NCBI Taxonomy" id="2793069"/>
    <lineage>
        <taxon>Bacteria</taxon>
        <taxon>Pseudomonadati</taxon>
        <taxon>Bacteroidota</taxon>
        <taxon>Sphingobacteriia</taxon>
        <taxon>Sphingobacteriales</taxon>
        <taxon>Sphingobacteriaceae</taxon>
        <taxon>Pedobacter</taxon>
    </lineage>
</organism>
<evidence type="ECO:0000256" key="6">
    <source>
        <dbReference type="ARBA" id="ARBA00022741"/>
    </source>
</evidence>
<keyword evidence="4 11" id="KW-0235">DNA replication</keyword>
<dbReference type="InterPro" id="IPR027417">
    <property type="entry name" value="P-loop_NTPase"/>
</dbReference>
<reference evidence="14 15" key="1">
    <citation type="submission" date="2020-12" db="EMBL/GenBank/DDBJ databases">
        <title>Bacterial novel species Pedobacter sp. SD-b isolated from soil.</title>
        <authorList>
            <person name="Jung H.-Y."/>
        </authorList>
    </citation>
    <scope>NUCLEOTIDE SEQUENCE [LARGE SCALE GENOMIC DNA]</scope>
    <source>
        <strain evidence="14 15">SD-b</strain>
    </source>
</reference>
<dbReference type="Gene3D" id="1.20.272.10">
    <property type="match status" value="1"/>
</dbReference>
<dbReference type="InterPro" id="IPR022754">
    <property type="entry name" value="DNA_pol_III_gamma-3"/>
</dbReference>
<keyword evidence="6 11" id="KW-0547">Nucleotide-binding</keyword>
<name>A0ABS1BK34_9SPHI</name>
<dbReference type="Pfam" id="PF13177">
    <property type="entry name" value="DNA_pol3_delta2"/>
    <property type="match status" value="1"/>
</dbReference>
<accession>A0ABS1BK34</accession>
<sequence length="596" mass="67760">MENFIVSARKYRPVLFDSVVGQQHITNTLKNAIKNNQLAQAFLFCGPRGVGKTTCARILAKTINCTNLTDGNEACGVCDSCKSFQNGNSFNVHELDAASNNSVDDIRNLIDQVRIPPQAGKYKVYIIDEVHMLSQSAFNAFLKTLEEPPSYAIFILATTEKHKILPTILSRCQIFDFNRIRVEDMANHLASIAAKENVKFDIDGLHLIAQKADGGLRDALSMFDQIVSFSNRELSYQAVIDNLNILDYDYYFKLTDQLLSQNTAGSLLLFDEILNNGFDGNHFITGLASHLRNVLICKDAATTRLLEVSDNIKQKYLEQAKKSPASFLISGLNIANQCDLNYRISKNQRLQVELTLIKISHLANALQLGQSDQVQQITEQQKKKPENLVGKGNNLSEKTEFEPTTTAFNEKEELYKANDNPDLKVEKTEEVKPNISKSFIPKTGNTLIPNLKDPHGIKSEQEKEEEKVELTGSEKNPFTKEAFLELWSKYSSQMKNQNKMKLSALMDNYTPILKDDFHVELQVESKILVDELLFEKVDLMNYLRTNLKNFQITLEPIIVDKPQEKKLYTSKDKYQHLLEKNPKLDDFRRVFNLDLD</sequence>
<evidence type="ECO:0000256" key="1">
    <source>
        <dbReference type="ARBA" id="ARBA00006360"/>
    </source>
</evidence>
<dbReference type="NCBIfam" id="NF011531">
    <property type="entry name" value="PRK14971.1"/>
    <property type="match status" value="1"/>
</dbReference>
<keyword evidence="9 11" id="KW-0239">DNA-directed DNA polymerase</keyword>
<dbReference type="RefSeq" id="WP_200586055.1">
    <property type="nucleotide sequence ID" value="NZ_JAEHFY010000012.1"/>
</dbReference>
<dbReference type="SUPFAM" id="SSF48019">
    <property type="entry name" value="post-AAA+ oligomerization domain-like"/>
    <property type="match status" value="1"/>
</dbReference>
<gene>
    <name evidence="11" type="primary">dnaX</name>
    <name evidence="14" type="ORF">I5M32_09765</name>
</gene>
<dbReference type="NCBIfam" id="NF004046">
    <property type="entry name" value="PRK05563.1"/>
    <property type="match status" value="1"/>
</dbReference>
<dbReference type="InterPro" id="IPR001270">
    <property type="entry name" value="ClpA/B"/>
</dbReference>
<dbReference type="CDD" id="cd18137">
    <property type="entry name" value="HLD_clamp_pol_III_gamma_tau"/>
    <property type="match status" value="1"/>
</dbReference>
<dbReference type="Pfam" id="PF22608">
    <property type="entry name" value="DNAX_ATPase_lid"/>
    <property type="match status" value="1"/>
</dbReference>
<evidence type="ECO:0000256" key="10">
    <source>
        <dbReference type="ARBA" id="ARBA00049244"/>
    </source>
</evidence>
<keyword evidence="15" id="KW-1185">Reference proteome</keyword>
<keyword evidence="2 11" id="KW-0808">Transferase</keyword>
<evidence type="ECO:0000313" key="14">
    <source>
        <dbReference type="EMBL" id="MBK0383245.1"/>
    </source>
</evidence>
<evidence type="ECO:0000313" key="15">
    <source>
        <dbReference type="Proteomes" id="UP000660024"/>
    </source>
</evidence>
<feature type="region of interest" description="Disordered" evidence="12">
    <location>
        <begin position="449"/>
        <end position="472"/>
    </location>
</feature>
<dbReference type="InterPro" id="IPR045085">
    <property type="entry name" value="HLD_clamp_pol_III_gamma_tau"/>
</dbReference>
<evidence type="ECO:0000256" key="8">
    <source>
        <dbReference type="ARBA" id="ARBA00022840"/>
    </source>
</evidence>
<dbReference type="PRINTS" id="PR00300">
    <property type="entry name" value="CLPPROTEASEA"/>
</dbReference>
<evidence type="ECO:0000256" key="11">
    <source>
        <dbReference type="RuleBase" id="RU364063"/>
    </source>
</evidence>
<dbReference type="InterPro" id="IPR050238">
    <property type="entry name" value="DNA_Rep/Repair_Clamp_Loader"/>
</dbReference>
<keyword evidence="3 11" id="KW-0548">Nucleotidyltransferase</keyword>
<dbReference type="InterPro" id="IPR012763">
    <property type="entry name" value="DNA_pol_III_sug/sutau_N"/>
</dbReference>
<dbReference type="Gene3D" id="3.40.50.300">
    <property type="entry name" value="P-loop containing nucleotide triphosphate hydrolases"/>
    <property type="match status" value="1"/>
</dbReference>
<keyword evidence="8 11" id="KW-0067">ATP-binding</keyword>
<dbReference type="CDD" id="cd00009">
    <property type="entry name" value="AAA"/>
    <property type="match status" value="1"/>
</dbReference>
<comment type="function">
    <text evidence="11">DNA polymerase III is a complex, multichain enzyme responsible for most of the replicative synthesis in bacteria. This DNA polymerase also exhibits 3' to 5' exonuclease activity.</text>
</comment>
<dbReference type="NCBIfam" id="TIGR02397">
    <property type="entry name" value="dnaX_nterm"/>
    <property type="match status" value="1"/>
</dbReference>
<dbReference type="Pfam" id="PF12169">
    <property type="entry name" value="DNA_pol3_gamma3"/>
    <property type="match status" value="1"/>
</dbReference>
<dbReference type="Gene3D" id="1.10.8.60">
    <property type="match status" value="1"/>
</dbReference>
<evidence type="ECO:0000256" key="5">
    <source>
        <dbReference type="ARBA" id="ARBA00022723"/>
    </source>
</evidence>
<proteinExistence type="inferred from homology"/>
<comment type="caution">
    <text evidence="14">The sequence shown here is derived from an EMBL/GenBank/DDBJ whole genome shotgun (WGS) entry which is preliminary data.</text>
</comment>
<dbReference type="GO" id="GO:0003887">
    <property type="term" value="F:DNA-directed DNA polymerase activity"/>
    <property type="evidence" value="ECO:0007669"/>
    <property type="project" value="UniProtKB-EC"/>
</dbReference>
<evidence type="ECO:0000256" key="3">
    <source>
        <dbReference type="ARBA" id="ARBA00022695"/>
    </source>
</evidence>
<dbReference type="EC" id="2.7.7.7" evidence="11"/>
<comment type="similarity">
    <text evidence="1 11">Belongs to the DnaX/STICHEL family.</text>
</comment>
<dbReference type="InterPro" id="IPR003593">
    <property type="entry name" value="AAA+_ATPase"/>
</dbReference>
<comment type="catalytic activity">
    <reaction evidence="10 11">
        <text>DNA(n) + a 2'-deoxyribonucleoside 5'-triphosphate = DNA(n+1) + diphosphate</text>
        <dbReference type="Rhea" id="RHEA:22508"/>
        <dbReference type="Rhea" id="RHEA-COMP:17339"/>
        <dbReference type="Rhea" id="RHEA-COMP:17340"/>
        <dbReference type="ChEBI" id="CHEBI:33019"/>
        <dbReference type="ChEBI" id="CHEBI:61560"/>
        <dbReference type="ChEBI" id="CHEBI:173112"/>
        <dbReference type="EC" id="2.7.7.7"/>
    </reaction>
</comment>
<keyword evidence="5" id="KW-0479">Metal-binding</keyword>
<dbReference type="SMART" id="SM00382">
    <property type="entry name" value="AAA"/>
    <property type="match status" value="1"/>
</dbReference>
<comment type="subunit">
    <text evidence="11">DNA polymerase III contains a core (composed of alpha, epsilon and theta chains) that associates with a tau subunit. This core dimerizes to form the POLIII' complex. PolIII' associates with the gamma complex (composed of gamma, delta, delta', psi and chi chains) and with the beta chain to form the complete DNA polymerase III complex.</text>
</comment>
<evidence type="ECO:0000256" key="4">
    <source>
        <dbReference type="ARBA" id="ARBA00022705"/>
    </source>
</evidence>
<feature type="compositionally biased region" description="Basic and acidic residues" evidence="12">
    <location>
        <begin position="452"/>
        <end position="469"/>
    </location>
</feature>